<keyword evidence="1" id="KW-1133">Transmembrane helix</keyword>
<keyword evidence="1" id="KW-0812">Transmembrane</keyword>
<sequence>MTKKMIIFTILAVIIISIVIVAIIRTQLSPVEREFNGYVLWLREAVVFTDNVKFKEGENFPTLGNLTWVEEDDTVNSFYSKAQTLIESEYDFDDIRIIKVQFKGLYKEGGRYGHLGKYASKVTVTDIISYSNDIGN</sequence>
<name>A0A1G2AA00_9BACT</name>
<evidence type="ECO:0000256" key="1">
    <source>
        <dbReference type="SAM" id="Phobius"/>
    </source>
</evidence>
<dbReference type="Proteomes" id="UP000178315">
    <property type="component" value="Unassembled WGS sequence"/>
</dbReference>
<organism evidence="2 3">
    <name type="scientific">Candidatus Jacksonbacteria bacterium RIFCSPLOWO2_02_FULL_44_20</name>
    <dbReference type="NCBI Taxonomy" id="1798460"/>
    <lineage>
        <taxon>Bacteria</taxon>
        <taxon>Candidatus Jacksoniibacteriota</taxon>
    </lineage>
</organism>
<accession>A0A1G2AA00</accession>
<dbReference type="EMBL" id="MHJU01000008">
    <property type="protein sequence ID" value="OGY73733.1"/>
    <property type="molecule type" value="Genomic_DNA"/>
</dbReference>
<evidence type="ECO:0000313" key="2">
    <source>
        <dbReference type="EMBL" id="OGY73733.1"/>
    </source>
</evidence>
<reference evidence="2 3" key="1">
    <citation type="journal article" date="2016" name="Nat. Commun.">
        <title>Thousands of microbial genomes shed light on interconnected biogeochemical processes in an aquifer system.</title>
        <authorList>
            <person name="Anantharaman K."/>
            <person name="Brown C.T."/>
            <person name="Hug L.A."/>
            <person name="Sharon I."/>
            <person name="Castelle C.J."/>
            <person name="Probst A.J."/>
            <person name="Thomas B.C."/>
            <person name="Singh A."/>
            <person name="Wilkins M.J."/>
            <person name="Karaoz U."/>
            <person name="Brodie E.L."/>
            <person name="Williams K.H."/>
            <person name="Hubbard S.S."/>
            <person name="Banfield J.F."/>
        </authorList>
    </citation>
    <scope>NUCLEOTIDE SEQUENCE [LARGE SCALE GENOMIC DNA]</scope>
</reference>
<keyword evidence="1" id="KW-0472">Membrane</keyword>
<feature type="transmembrane region" description="Helical" evidence="1">
    <location>
        <begin position="6"/>
        <end position="24"/>
    </location>
</feature>
<gene>
    <name evidence="2" type="ORF">A3H61_00060</name>
</gene>
<protein>
    <submittedName>
        <fullName evidence="2">Uncharacterized protein</fullName>
    </submittedName>
</protein>
<comment type="caution">
    <text evidence="2">The sequence shown here is derived from an EMBL/GenBank/DDBJ whole genome shotgun (WGS) entry which is preliminary data.</text>
</comment>
<proteinExistence type="predicted"/>
<evidence type="ECO:0000313" key="3">
    <source>
        <dbReference type="Proteomes" id="UP000178315"/>
    </source>
</evidence>
<dbReference type="AlphaFoldDB" id="A0A1G2AA00"/>